<evidence type="ECO:0000313" key="1">
    <source>
        <dbReference type="EMBL" id="RQH27639.1"/>
    </source>
</evidence>
<name>A0A3N6RF65_9CYAN</name>
<accession>A0A3N6RF65</accession>
<sequence length="81" mass="8917">MKQVLTERAAYMQPTYAYACEGSGSETEGKCPSLQLDYVAQAEHAKDGHKLKPVLRIRNCCIAISAGGSLFPTKRQRSSRL</sequence>
<organism evidence="1 2">
    <name type="scientific">Okeania hirsuta</name>
    <dbReference type="NCBI Taxonomy" id="1458930"/>
    <lineage>
        <taxon>Bacteria</taxon>
        <taxon>Bacillati</taxon>
        <taxon>Cyanobacteriota</taxon>
        <taxon>Cyanophyceae</taxon>
        <taxon>Oscillatoriophycideae</taxon>
        <taxon>Oscillatoriales</taxon>
        <taxon>Microcoleaceae</taxon>
        <taxon>Okeania</taxon>
    </lineage>
</organism>
<comment type="caution">
    <text evidence="1">The sequence shown here is derived from an EMBL/GenBank/DDBJ whole genome shotgun (WGS) entry which is preliminary data.</text>
</comment>
<proteinExistence type="predicted"/>
<gene>
    <name evidence="1" type="ORF">D5R40_26835</name>
</gene>
<dbReference type="EMBL" id="RCBY01000237">
    <property type="protein sequence ID" value="RQH27639.1"/>
    <property type="molecule type" value="Genomic_DNA"/>
</dbReference>
<dbReference type="AlphaFoldDB" id="A0A3N6RF65"/>
<keyword evidence="2" id="KW-1185">Reference proteome</keyword>
<evidence type="ECO:0000313" key="2">
    <source>
        <dbReference type="Proteomes" id="UP000269154"/>
    </source>
</evidence>
<reference evidence="1 2" key="1">
    <citation type="journal article" date="2018" name="ACS Chem. Biol.">
        <title>Ketoreductase domain dysfunction expands chemodiversity: malyngamide biosynthesis in the cyanobacterium Okeania hirsuta.</title>
        <authorList>
            <person name="Moss N.A."/>
            <person name="Leao T."/>
            <person name="Rankin M."/>
            <person name="McCullough T.M."/>
            <person name="Qu P."/>
            <person name="Korobeynikov A."/>
            <person name="Smith J.L."/>
            <person name="Gerwick L."/>
            <person name="Gerwick W.H."/>
        </authorList>
    </citation>
    <scope>NUCLEOTIDE SEQUENCE [LARGE SCALE GENOMIC DNA]</scope>
    <source>
        <strain evidence="1 2">PAB10Feb10-1</strain>
    </source>
</reference>
<dbReference type="Proteomes" id="UP000269154">
    <property type="component" value="Unassembled WGS sequence"/>
</dbReference>
<protein>
    <submittedName>
        <fullName evidence="1">Uncharacterized protein</fullName>
    </submittedName>
</protein>